<dbReference type="PANTHER" id="PTHR37811:SF2">
    <property type="entry name" value="ABM DOMAIN-CONTAINING PROTEIN"/>
    <property type="match status" value="1"/>
</dbReference>
<dbReference type="RefSeq" id="WP_022612675.1">
    <property type="nucleotide sequence ID" value="NZ_LK391965.1"/>
</dbReference>
<evidence type="ECO:0000313" key="3">
    <source>
        <dbReference type="Proteomes" id="UP000018211"/>
    </source>
</evidence>
<dbReference type="InterPro" id="IPR052936">
    <property type="entry name" value="Jasmonate_Hydroxylase-like"/>
</dbReference>
<dbReference type="EMBL" id="CAOF01000137">
    <property type="protein sequence ID" value="CCO48076.1"/>
    <property type="molecule type" value="Genomic_DNA"/>
</dbReference>
<dbReference type="SUPFAM" id="SSF54909">
    <property type="entry name" value="Dimeric alpha+beta barrel"/>
    <property type="match status" value="1"/>
</dbReference>
<dbReference type="Pfam" id="PF03992">
    <property type="entry name" value="ABM"/>
    <property type="match status" value="1"/>
</dbReference>
<dbReference type="InterPro" id="IPR007138">
    <property type="entry name" value="ABM_dom"/>
</dbReference>
<dbReference type="AlphaFoldDB" id="A0AAV2VTM4"/>
<accession>A0AAV2VTM4</accession>
<dbReference type="PROSITE" id="PS51725">
    <property type="entry name" value="ABM"/>
    <property type="match status" value="1"/>
</dbReference>
<reference evidence="2 3" key="1">
    <citation type="journal article" date="2013" name="ISME J.">
        <title>Comparative genomics of pathogenic lineages of Vibrio nigripulchritudo identifies virulence-associated traits.</title>
        <authorList>
            <person name="Goudenege D."/>
            <person name="Labreuche Y."/>
            <person name="Krin E."/>
            <person name="Ansquer D."/>
            <person name="Mangenot S."/>
            <person name="Calteau A."/>
            <person name="Medigue C."/>
            <person name="Mazel D."/>
            <person name="Polz M.F."/>
            <person name="Le Roux F."/>
        </authorList>
    </citation>
    <scope>NUCLEOTIDE SEQUENCE [LARGE SCALE GENOMIC DNA]</scope>
    <source>
        <strain evidence="2 3">SOn1</strain>
    </source>
</reference>
<evidence type="ECO:0000313" key="2">
    <source>
        <dbReference type="EMBL" id="CCO48076.1"/>
    </source>
</evidence>
<dbReference type="PANTHER" id="PTHR37811">
    <property type="entry name" value="BLL5343 PROTEIN"/>
    <property type="match status" value="1"/>
</dbReference>
<organism evidence="2 3">
    <name type="scientific">Vibrio nigripulchritudo SOn1</name>
    <dbReference type="NCBI Taxonomy" id="1238450"/>
    <lineage>
        <taxon>Bacteria</taxon>
        <taxon>Pseudomonadati</taxon>
        <taxon>Pseudomonadota</taxon>
        <taxon>Gammaproteobacteria</taxon>
        <taxon>Vibrionales</taxon>
        <taxon>Vibrionaceae</taxon>
        <taxon>Vibrio</taxon>
    </lineage>
</organism>
<proteinExistence type="predicted"/>
<gene>
    <name evidence="2" type="ORF">VIBNISOn1_450039</name>
</gene>
<evidence type="ECO:0000259" key="1">
    <source>
        <dbReference type="PROSITE" id="PS51725"/>
    </source>
</evidence>
<dbReference type="InterPro" id="IPR011008">
    <property type="entry name" value="Dimeric_a/b-barrel"/>
</dbReference>
<protein>
    <submittedName>
        <fullName evidence="2">Enzyme involved in biosynthesis of extracellular polysaccharides</fullName>
    </submittedName>
</protein>
<feature type="domain" description="ABM" evidence="1">
    <location>
        <begin position="2"/>
        <end position="90"/>
    </location>
</feature>
<dbReference type="Gene3D" id="3.30.70.100">
    <property type="match status" value="1"/>
</dbReference>
<comment type="caution">
    <text evidence="2">The sequence shown here is derived from an EMBL/GenBank/DDBJ whole genome shotgun (WGS) entry which is preliminary data.</text>
</comment>
<name>A0AAV2VTM4_9VIBR</name>
<sequence>MIAVIFEVEPRASGTDEYFDIASQLKEDLVTIDGFISVERFQSLVSPNKFLSLSFWRDEQAVKRWRTQVSHRVAQEKGRTELFSQYRLRVADVIRDYGLNQREQVPADNLDSHN</sequence>
<dbReference type="Proteomes" id="UP000018211">
    <property type="component" value="Unassembled WGS sequence"/>
</dbReference>